<organism evidence="2 3">
    <name type="scientific">Taphrina deformans (strain PYCC 5710 / ATCC 11124 / CBS 356.35 / IMI 108563 / JCM 9778 / NBRC 8474)</name>
    <name type="common">Peach leaf curl fungus</name>
    <name type="synonym">Lalaria deformans</name>
    <dbReference type="NCBI Taxonomy" id="1097556"/>
    <lineage>
        <taxon>Eukaryota</taxon>
        <taxon>Fungi</taxon>
        <taxon>Dikarya</taxon>
        <taxon>Ascomycota</taxon>
        <taxon>Taphrinomycotina</taxon>
        <taxon>Taphrinomycetes</taxon>
        <taxon>Taphrinales</taxon>
        <taxon>Taphrinaceae</taxon>
        <taxon>Taphrina</taxon>
    </lineage>
</organism>
<sequence>MSGSSESAASQVLDKASPVHHKLTSSKYERAIELRGWTISTAKYPISNSKEIDEDSEKLTIPLPEMIFGNNAVTLSQPESGITLNWTSFDALDTVNKNGTDLKVSYSDSWNKSRDDHSEEIKHVTKPFDWTYTPSYRGSLPSDSAWKWEETDQLLPMELLKRQDPILFYDEVILYESELDDNGTSVLSVRVRVMPDRLLILARFFMRLDNVVFRVRDTRLYVEFETGVVLREYLVREEKYDTVKARIKPYQIDEVGTLVNDANWVAEQCPVVDGKMETLKHHV</sequence>
<name>R4X6J2_TAPDE</name>
<dbReference type="Proteomes" id="UP000013776">
    <property type="component" value="Unassembled WGS sequence"/>
</dbReference>
<dbReference type="Pfam" id="PF04176">
    <property type="entry name" value="TIP41"/>
    <property type="match status" value="1"/>
</dbReference>
<dbReference type="InterPro" id="IPR007303">
    <property type="entry name" value="TIP41-like"/>
</dbReference>
<dbReference type="EMBL" id="CAHR02000011">
    <property type="protein sequence ID" value="CCG80759.1"/>
    <property type="molecule type" value="Genomic_DNA"/>
</dbReference>
<protein>
    <submittedName>
        <fullName evidence="2">TOR signalling pathway protein TipA</fullName>
    </submittedName>
</protein>
<dbReference type="STRING" id="1097556.R4X6J2"/>
<evidence type="ECO:0000256" key="1">
    <source>
        <dbReference type="ARBA" id="ARBA00006658"/>
    </source>
</evidence>
<dbReference type="PANTHER" id="PTHR21021">
    <property type="entry name" value="GAF/PUTATIVE CYTOSKELETAL PROTEIN"/>
    <property type="match status" value="1"/>
</dbReference>
<dbReference type="PANTHER" id="PTHR21021:SF16">
    <property type="entry name" value="TIP41-LIKE PROTEIN"/>
    <property type="match status" value="1"/>
</dbReference>
<dbReference type="VEuPathDB" id="FungiDB:TAPDE_000383"/>
<evidence type="ECO:0000313" key="3">
    <source>
        <dbReference type="Proteomes" id="UP000013776"/>
    </source>
</evidence>
<keyword evidence="3" id="KW-1185">Reference proteome</keyword>
<dbReference type="eggNOG" id="KOG3224">
    <property type="taxonomic scope" value="Eukaryota"/>
</dbReference>
<gene>
    <name evidence="2" type="ORF">TAPDE_000383</name>
</gene>
<comment type="caution">
    <text evidence="2">The sequence shown here is derived from an EMBL/GenBank/DDBJ whole genome shotgun (WGS) entry which is preliminary data.</text>
</comment>
<reference evidence="2 3" key="1">
    <citation type="journal article" date="2013" name="MBio">
        <title>Genome sequencing of the plant pathogen Taphrina deformans, the causal agent of peach leaf curl.</title>
        <authorList>
            <person name="Cisse O.H."/>
            <person name="Almeida J.M.G.C.F."/>
            <person name="Fonseca A."/>
            <person name="Kumar A.A."/>
            <person name="Salojaervi J."/>
            <person name="Overmyer K."/>
            <person name="Hauser P.M."/>
            <person name="Pagni M."/>
        </authorList>
    </citation>
    <scope>NUCLEOTIDE SEQUENCE [LARGE SCALE GENOMIC DNA]</scope>
    <source>
        <strain evidence="3">PYCC 5710 / ATCC 11124 / CBS 356.35 / IMI 108563 / JCM 9778 / NBRC 8474</strain>
    </source>
</reference>
<evidence type="ECO:0000313" key="2">
    <source>
        <dbReference type="EMBL" id="CCG80759.1"/>
    </source>
</evidence>
<proteinExistence type="inferred from homology"/>
<dbReference type="GO" id="GO:0031929">
    <property type="term" value="P:TOR signaling"/>
    <property type="evidence" value="ECO:0007669"/>
    <property type="project" value="TreeGrafter"/>
</dbReference>
<comment type="similarity">
    <text evidence="1">Belongs to the TIP41 family.</text>
</comment>
<dbReference type="InterPro" id="IPR051330">
    <property type="entry name" value="Phosphatase_reg/MetRdx"/>
</dbReference>
<dbReference type="OrthoDB" id="10253878at2759"/>
<accession>R4X6J2</accession>
<dbReference type="GO" id="GO:0005829">
    <property type="term" value="C:cytosol"/>
    <property type="evidence" value="ECO:0007669"/>
    <property type="project" value="TreeGrafter"/>
</dbReference>
<dbReference type="AlphaFoldDB" id="R4X6J2"/>